<name>B0P8D6_9FIRM</name>
<accession>B0P8D6</accession>
<dbReference type="Proteomes" id="UP000003803">
    <property type="component" value="Unassembled WGS sequence"/>
</dbReference>
<evidence type="ECO:0000313" key="1">
    <source>
        <dbReference type="EMBL" id="EDS12182.1"/>
    </source>
</evidence>
<keyword evidence="2" id="KW-1185">Reference proteome</keyword>
<comment type="caution">
    <text evidence="1">The sequence shown here is derived from an EMBL/GenBank/DDBJ whole genome shotgun (WGS) entry which is preliminary data.</text>
</comment>
<organism evidence="1 2">
    <name type="scientific">Anaerotruncus colihominis DSM 17241</name>
    <dbReference type="NCBI Taxonomy" id="445972"/>
    <lineage>
        <taxon>Bacteria</taxon>
        <taxon>Bacillati</taxon>
        <taxon>Bacillota</taxon>
        <taxon>Clostridia</taxon>
        <taxon>Eubacteriales</taxon>
        <taxon>Oscillospiraceae</taxon>
        <taxon>Anaerotruncus</taxon>
    </lineage>
</organism>
<reference evidence="1" key="2">
    <citation type="submission" date="2013-09" db="EMBL/GenBank/DDBJ databases">
        <title>Draft genome sequence of Anaerotruncus colihominis(DSM 17241).</title>
        <authorList>
            <person name="Sudarsanam P."/>
            <person name="Ley R."/>
            <person name="Guruge J."/>
            <person name="Turnbaugh P.J."/>
            <person name="Mahowald M."/>
            <person name="Liep D."/>
            <person name="Gordon J."/>
        </authorList>
    </citation>
    <scope>NUCLEOTIDE SEQUENCE</scope>
    <source>
        <strain evidence="1">DSM 17241</strain>
    </source>
</reference>
<reference evidence="1" key="1">
    <citation type="submission" date="2007-11" db="EMBL/GenBank/DDBJ databases">
        <authorList>
            <person name="Fulton L."/>
            <person name="Clifton S."/>
            <person name="Fulton B."/>
            <person name="Xu J."/>
            <person name="Minx P."/>
            <person name="Pepin K.H."/>
            <person name="Johnson M."/>
            <person name="Thiruvilangam P."/>
            <person name="Bhonagiri V."/>
            <person name="Nash W.E."/>
            <person name="Mardis E.R."/>
            <person name="Wilson R.K."/>
        </authorList>
    </citation>
    <scope>NUCLEOTIDE SEQUENCE [LARGE SCALE GENOMIC DNA]</scope>
    <source>
        <strain evidence="1">DSM 17241</strain>
    </source>
</reference>
<dbReference type="EMBL" id="ABGD02000007">
    <property type="protein sequence ID" value="EDS12182.1"/>
    <property type="molecule type" value="Genomic_DNA"/>
</dbReference>
<dbReference type="HOGENOM" id="CLU_2491003_0_0_9"/>
<protein>
    <submittedName>
        <fullName evidence="1">Uncharacterized protein</fullName>
    </submittedName>
</protein>
<gene>
    <name evidence="1" type="ORF">ANACOL_01025</name>
</gene>
<dbReference type="AlphaFoldDB" id="B0P8D6"/>
<proteinExistence type="predicted"/>
<evidence type="ECO:0000313" key="2">
    <source>
        <dbReference type="Proteomes" id="UP000003803"/>
    </source>
</evidence>
<sequence length="86" mass="9321">MCNIYEERLTVFFDRSGAKSAPAARRLSRILLAAGPALAHAIRERLAHSRGRAPKRASQGAGRPPLMLSPPLFGAIVSGARRCVLW</sequence>